<reference evidence="2 3" key="1">
    <citation type="submission" date="2020-01" db="EMBL/GenBank/DDBJ databases">
        <title>Vast differences in strain-level diversity in the gut microbiota of two closely related honey bee species.</title>
        <authorList>
            <person name="Ellegaard K.M."/>
            <person name="Suenami S."/>
            <person name="Miyazaki R."/>
            <person name="Engel P."/>
        </authorList>
    </citation>
    <scope>NUCLEOTIDE SEQUENCE [LARGE SCALE GENOMIC DNA]</scope>
    <source>
        <strain evidence="2 3">ESL0416</strain>
    </source>
</reference>
<evidence type="ECO:0000313" key="3">
    <source>
        <dbReference type="Proteomes" id="UP000826550"/>
    </source>
</evidence>
<dbReference type="RefSeq" id="WP_220220232.1">
    <property type="nucleotide sequence ID" value="NZ_CP048268.1"/>
</dbReference>
<gene>
    <name evidence="2" type="ORF">GYM71_09130</name>
</gene>
<dbReference type="EMBL" id="CP048268">
    <property type="protein sequence ID" value="QYN53570.1"/>
    <property type="molecule type" value="Genomic_DNA"/>
</dbReference>
<organism evidence="2 3">
    <name type="scientific">Lactobacillus panisapium</name>
    <dbReference type="NCBI Taxonomy" id="2012495"/>
    <lineage>
        <taxon>Bacteria</taxon>
        <taxon>Bacillati</taxon>
        <taxon>Bacillota</taxon>
        <taxon>Bacilli</taxon>
        <taxon>Lactobacillales</taxon>
        <taxon>Lactobacillaceae</taxon>
        <taxon>Lactobacillus</taxon>
    </lineage>
</organism>
<proteinExistence type="predicted"/>
<keyword evidence="1" id="KW-0732">Signal</keyword>
<name>A0ABX8WB66_9LACO</name>
<sequence length="263" mass="28907">MKVKKIITSILLSFSLLAGGITQAKPVAAALDKQQAIDIIKQNNQTNGQLDFTVSIKPHLKKGKKINVTAFSLTGGFNQNVAHMSGYAPTAKAGKSKKIEVWADGKENRLYTYLGDQWEYQPLNSSQNDQLTSSIAKTINVDQLLQKGKFSQKNGTYTLKTALNGKQAYKTGLKIARTASGVKFSKKELRYLNKHTKLGTIYATYRLQDDHLIDSKSSAKYVIIKVATVKITFKVSHLGEYANLAVPDDVKKAAKPADVDANK</sequence>
<evidence type="ECO:0000313" key="2">
    <source>
        <dbReference type="EMBL" id="QYN53570.1"/>
    </source>
</evidence>
<evidence type="ECO:0000256" key="1">
    <source>
        <dbReference type="SAM" id="SignalP"/>
    </source>
</evidence>
<keyword evidence="3" id="KW-1185">Reference proteome</keyword>
<protein>
    <submittedName>
        <fullName evidence="2">Uncharacterized protein</fullName>
    </submittedName>
</protein>
<feature type="signal peptide" evidence="1">
    <location>
        <begin position="1"/>
        <end position="24"/>
    </location>
</feature>
<dbReference type="Proteomes" id="UP000826550">
    <property type="component" value="Chromosome"/>
</dbReference>
<feature type="chain" id="PRO_5046759616" evidence="1">
    <location>
        <begin position="25"/>
        <end position="263"/>
    </location>
</feature>
<accession>A0ABX8WB66</accession>